<dbReference type="Proteomes" id="UP000269721">
    <property type="component" value="Unassembled WGS sequence"/>
</dbReference>
<dbReference type="EMBL" id="KZ998324">
    <property type="protein sequence ID" value="RKO86290.1"/>
    <property type="molecule type" value="Genomic_DNA"/>
</dbReference>
<dbReference type="AlphaFoldDB" id="A0A4P9W6B4"/>
<evidence type="ECO:0000313" key="2">
    <source>
        <dbReference type="Proteomes" id="UP000269721"/>
    </source>
</evidence>
<protein>
    <submittedName>
        <fullName evidence="1">Uncharacterized protein</fullName>
    </submittedName>
</protein>
<evidence type="ECO:0000313" key="1">
    <source>
        <dbReference type="EMBL" id="RKO86290.1"/>
    </source>
</evidence>
<proteinExistence type="predicted"/>
<sequence length="400" mass="43120">MQYAAVPEPVLRNGGDELIDAAGFSTSALELGSRVQAFLSQPHLVSPISCPGFSIYLLPGTAARCGLPANGANGILPLSLNKPLSKSVEPASIAPAFEPVSNMAMSDLDTASKSIEQLGTGLPTQTDVSITVGHILRRRIMSVSLKNNSTFYTTATYSTSVVRMAQRSIDGVLRRTVQNDAPMTCRELALAAAARYYTGDYTAGYQAHLNPRQWRGDIDYLEVEGRCLSLTFVPELGSKSLESMIISLVDRRTSGVHILDLQHSLSPANSYSTSRVSPQYGFSNKEISVPLRKLFQQEFSNKVSARELSSIFRLLTMVSFPSRVPAAVANEEPGGALAEALESLTRSLHQINNSSRLGSTSMTIKLLSGCSGLIADREVVLSGEACFGEVLPPDSFRKRL</sequence>
<name>A0A4P9W6B4_9FUNG</name>
<keyword evidence="2" id="KW-1185">Reference proteome</keyword>
<gene>
    <name evidence="1" type="ORF">BDK51DRAFT_47443</name>
</gene>
<reference evidence="2" key="1">
    <citation type="journal article" date="2018" name="Nat. Microbiol.">
        <title>Leveraging single-cell genomics to expand the fungal tree of life.</title>
        <authorList>
            <person name="Ahrendt S.R."/>
            <person name="Quandt C.A."/>
            <person name="Ciobanu D."/>
            <person name="Clum A."/>
            <person name="Salamov A."/>
            <person name="Andreopoulos B."/>
            <person name="Cheng J.F."/>
            <person name="Woyke T."/>
            <person name="Pelin A."/>
            <person name="Henrissat B."/>
            <person name="Reynolds N.K."/>
            <person name="Benny G.L."/>
            <person name="Smith M.E."/>
            <person name="James T.Y."/>
            <person name="Grigoriev I.V."/>
        </authorList>
    </citation>
    <scope>NUCLEOTIDE SEQUENCE [LARGE SCALE GENOMIC DNA]</scope>
</reference>
<accession>A0A4P9W6B4</accession>
<organism evidence="1 2">
    <name type="scientific">Blyttiomyces helicus</name>
    <dbReference type="NCBI Taxonomy" id="388810"/>
    <lineage>
        <taxon>Eukaryota</taxon>
        <taxon>Fungi</taxon>
        <taxon>Fungi incertae sedis</taxon>
        <taxon>Chytridiomycota</taxon>
        <taxon>Chytridiomycota incertae sedis</taxon>
        <taxon>Chytridiomycetes</taxon>
        <taxon>Chytridiomycetes incertae sedis</taxon>
        <taxon>Blyttiomyces</taxon>
    </lineage>
</organism>